<organism evidence="2 3">
    <name type="scientific">Apatococcus fuscideae</name>
    <dbReference type="NCBI Taxonomy" id="2026836"/>
    <lineage>
        <taxon>Eukaryota</taxon>
        <taxon>Viridiplantae</taxon>
        <taxon>Chlorophyta</taxon>
        <taxon>core chlorophytes</taxon>
        <taxon>Trebouxiophyceae</taxon>
        <taxon>Chlorellales</taxon>
        <taxon>Chlorellaceae</taxon>
        <taxon>Apatococcus</taxon>
    </lineage>
</organism>
<keyword evidence="1" id="KW-0812">Transmembrane</keyword>
<dbReference type="EMBL" id="JALJOV010000100">
    <property type="protein sequence ID" value="KAK9867230.1"/>
    <property type="molecule type" value="Genomic_DNA"/>
</dbReference>
<gene>
    <name evidence="2" type="ORF">WJX84_003894</name>
</gene>
<evidence type="ECO:0000256" key="1">
    <source>
        <dbReference type="SAM" id="Phobius"/>
    </source>
</evidence>
<feature type="transmembrane region" description="Helical" evidence="1">
    <location>
        <begin position="55"/>
        <end position="80"/>
    </location>
</feature>
<dbReference type="AlphaFoldDB" id="A0AAW1TER3"/>
<evidence type="ECO:0000313" key="3">
    <source>
        <dbReference type="Proteomes" id="UP001485043"/>
    </source>
</evidence>
<evidence type="ECO:0000313" key="2">
    <source>
        <dbReference type="EMBL" id="KAK9867230.1"/>
    </source>
</evidence>
<keyword evidence="1" id="KW-1133">Transmembrane helix</keyword>
<protein>
    <submittedName>
        <fullName evidence="2">Uncharacterized protein</fullName>
    </submittedName>
</protein>
<accession>A0AAW1TER3</accession>
<proteinExistence type="predicted"/>
<keyword evidence="3" id="KW-1185">Reference proteome</keyword>
<dbReference type="Proteomes" id="UP001485043">
    <property type="component" value="Unassembled WGS sequence"/>
</dbReference>
<name>A0AAW1TER3_9CHLO</name>
<keyword evidence="1" id="KW-0472">Membrane</keyword>
<feature type="transmembrane region" description="Helical" evidence="1">
    <location>
        <begin position="12"/>
        <end position="35"/>
    </location>
</feature>
<sequence>MPPLVTERYMSPLQGAVVGICAMLTSAVAVGAAHFQFTGKQLVEEGIDPSTRRRALPIAGKALAVSSGICIAAGLAGVVIMQGLDIPRREFARVSVPEAYELVHDQQEAVRQGLHNSWKQRSASWR</sequence>
<comment type="caution">
    <text evidence="2">The sequence shown here is derived from an EMBL/GenBank/DDBJ whole genome shotgun (WGS) entry which is preliminary data.</text>
</comment>
<reference evidence="2 3" key="1">
    <citation type="journal article" date="2024" name="Nat. Commun.">
        <title>Phylogenomics reveals the evolutionary origins of lichenization in chlorophyte algae.</title>
        <authorList>
            <person name="Puginier C."/>
            <person name="Libourel C."/>
            <person name="Otte J."/>
            <person name="Skaloud P."/>
            <person name="Haon M."/>
            <person name="Grisel S."/>
            <person name="Petersen M."/>
            <person name="Berrin J.G."/>
            <person name="Delaux P.M."/>
            <person name="Dal Grande F."/>
            <person name="Keller J."/>
        </authorList>
    </citation>
    <scope>NUCLEOTIDE SEQUENCE [LARGE SCALE GENOMIC DNA]</scope>
    <source>
        <strain evidence="2 3">SAG 2523</strain>
    </source>
</reference>